<dbReference type="KEGG" id="pbr:PB2503_02832"/>
<dbReference type="OrthoDB" id="8442344at2"/>
<feature type="domain" description="Co-chaperone DjlA N-terminal" evidence="1">
    <location>
        <begin position="46"/>
        <end position="159"/>
    </location>
</feature>
<dbReference type="Pfam" id="PF05099">
    <property type="entry name" value="TerB"/>
    <property type="match status" value="1"/>
</dbReference>
<reference evidence="3" key="1">
    <citation type="submission" date="2010-08" db="EMBL/GenBank/DDBJ databases">
        <title>Genome sequence of Parvularcula bermudensis HTCC2503.</title>
        <authorList>
            <person name="Kang D.-M."/>
            <person name="Oh H.-M."/>
            <person name="Cho J.-C."/>
        </authorList>
    </citation>
    <scope>NUCLEOTIDE SEQUENCE [LARGE SCALE GENOMIC DNA]</scope>
    <source>
        <strain evidence="3">ATCC BAA-594 / HTCC2503 / KCTC 12087</strain>
    </source>
</reference>
<organism evidence="2 3">
    <name type="scientific">Parvularcula bermudensis (strain ATCC BAA-594 / HTCC2503 / KCTC 12087)</name>
    <dbReference type="NCBI Taxonomy" id="314260"/>
    <lineage>
        <taxon>Bacteria</taxon>
        <taxon>Pseudomonadati</taxon>
        <taxon>Pseudomonadota</taxon>
        <taxon>Alphaproteobacteria</taxon>
        <taxon>Parvularculales</taxon>
        <taxon>Parvularculaceae</taxon>
        <taxon>Parvularcula</taxon>
    </lineage>
</organism>
<dbReference type="InterPro" id="IPR007791">
    <property type="entry name" value="DjlA_N"/>
</dbReference>
<gene>
    <name evidence="2" type="ordered locus">PB2503_02832</name>
</gene>
<dbReference type="InterPro" id="IPR029024">
    <property type="entry name" value="TerB-like"/>
</dbReference>
<dbReference type="HOGENOM" id="CLU_1609239_0_0_5"/>
<evidence type="ECO:0000259" key="1">
    <source>
        <dbReference type="Pfam" id="PF05099"/>
    </source>
</evidence>
<dbReference type="Proteomes" id="UP000001302">
    <property type="component" value="Chromosome"/>
</dbReference>
<keyword evidence="3" id="KW-1185">Reference proteome</keyword>
<dbReference type="SUPFAM" id="SSF158682">
    <property type="entry name" value="TerB-like"/>
    <property type="match status" value="1"/>
</dbReference>
<name>E0TCQ4_PARBH</name>
<dbReference type="RefSeq" id="WP_013299617.1">
    <property type="nucleotide sequence ID" value="NC_014414.1"/>
</dbReference>
<evidence type="ECO:0000313" key="3">
    <source>
        <dbReference type="Proteomes" id="UP000001302"/>
    </source>
</evidence>
<protein>
    <recommendedName>
        <fullName evidence="1">Co-chaperone DjlA N-terminal domain-containing protein</fullName>
    </recommendedName>
</protein>
<dbReference type="eggNOG" id="COG4103">
    <property type="taxonomic scope" value="Bacteria"/>
</dbReference>
<reference evidence="2 3" key="2">
    <citation type="journal article" date="2011" name="J. Bacteriol.">
        <title>Complete genome sequence of strain HTCC2503T of Parvularcula bermudensis, the type species of the order "Parvularculales" in the class Alphaproteobacteria.</title>
        <authorList>
            <person name="Oh H.M."/>
            <person name="Kang I."/>
            <person name="Vergin K.L."/>
            <person name="Kang D."/>
            <person name="Rhee K.H."/>
            <person name="Giovannoni S.J."/>
            <person name="Cho J.C."/>
        </authorList>
    </citation>
    <scope>NUCLEOTIDE SEQUENCE [LARGE SCALE GENOMIC DNA]</scope>
    <source>
        <strain evidence="3">ATCC BAA-594 / HTCC2503 / KCTC 12087</strain>
    </source>
</reference>
<proteinExistence type="predicted"/>
<dbReference type="STRING" id="314260.PB2503_02832"/>
<evidence type="ECO:0000313" key="2">
    <source>
        <dbReference type="EMBL" id="ADM08643.1"/>
    </source>
</evidence>
<sequence>MVLFAVLLGLAAILFAFWEWGRMYRHRQGTARRPGRLVETLSDPREAAAILLVKVAAGEDGQVTVEQKHTIEALMTTNFAITDDEAEGLYSFGRMAVSQIDDIEGSVPRLLKPIQGRLTLEEMKDLVQMMEDVAGEEAERDETAQTLITKTRKRLHLDSVVVEGP</sequence>
<dbReference type="EMBL" id="CP002156">
    <property type="protein sequence ID" value="ADM08643.1"/>
    <property type="molecule type" value="Genomic_DNA"/>
</dbReference>
<accession>E0TCQ4</accession>
<dbReference type="AlphaFoldDB" id="E0TCQ4"/>